<keyword evidence="2" id="KW-0479">Metal-binding</keyword>
<evidence type="ECO:0000259" key="3">
    <source>
        <dbReference type="Pfam" id="PF13359"/>
    </source>
</evidence>
<dbReference type="GO" id="GO:0046872">
    <property type="term" value="F:metal ion binding"/>
    <property type="evidence" value="ECO:0007669"/>
    <property type="project" value="UniProtKB-KW"/>
</dbReference>
<comment type="caution">
    <text evidence="4">The sequence shown here is derived from an EMBL/GenBank/DDBJ whole genome shotgun (WGS) entry which is preliminary data.</text>
</comment>
<proteinExistence type="predicted"/>
<dbReference type="AlphaFoldDB" id="A0A151MDQ2"/>
<protein>
    <recommendedName>
        <fullName evidence="3">DDE Tnp4 domain-containing protein</fullName>
    </recommendedName>
</protein>
<name>A0A151MDQ2_ALLMI</name>
<feature type="domain" description="DDE Tnp4" evidence="3">
    <location>
        <begin position="10"/>
        <end position="143"/>
    </location>
</feature>
<dbReference type="STRING" id="8496.A0A151MDQ2"/>
<comment type="cofactor">
    <cofactor evidence="1">
        <name>a divalent metal cation</name>
        <dbReference type="ChEBI" id="CHEBI:60240"/>
    </cofactor>
</comment>
<reference evidence="4 5" key="1">
    <citation type="journal article" date="2012" name="Genome Biol.">
        <title>Sequencing three crocodilian genomes to illuminate the evolution of archosaurs and amniotes.</title>
        <authorList>
            <person name="St John J.A."/>
            <person name="Braun E.L."/>
            <person name="Isberg S.R."/>
            <person name="Miles L.G."/>
            <person name="Chong A.Y."/>
            <person name="Gongora J."/>
            <person name="Dalzell P."/>
            <person name="Moran C."/>
            <person name="Bed'hom B."/>
            <person name="Abzhanov A."/>
            <person name="Burgess S.C."/>
            <person name="Cooksey A.M."/>
            <person name="Castoe T.A."/>
            <person name="Crawford N.G."/>
            <person name="Densmore L.D."/>
            <person name="Drew J.C."/>
            <person name="Edwards S.V."/>
            <person name="Faircloth B.C."/>
            <person name="Fujita M.K."/>
            <person name="Greenwold M.J."/>
            <person name="Hoffmann F.G."/>
            <person name="Howard J.M."/>
            <person name="Iguchi T."/>
            <person name="Janes D.E."/>
            <person name="Khan S.Y."/>
            <person name="Kohno S."/>
            <person name="de Koning A.J."/>
            <person name="Lance S.L."/>
            <person name="McCarthy F.M."/>
            <person name="McCormack J.E."/>
            <person name="Merchant M.E."/>
            <person name="Peterson D.G."/>
            <person name="Pollock D.D."/>
            <person name="Pourmand N."/>
            <person name="Raney B.J."/>
            <person name="Roessler K.A."/>
            <person name="Sanford J.R."/>
            <person name="Sawyer R.H."/>
            <person name="Schmidt C.J."/>
            <person name="Triplett E.W."/>
            <person name="Tuberville T.D."/>
            <person name="Venegas-Anaya M."/>
            <person name="Howard J.T."/>
            <person name="Jarvis E.D."/>
            <person name="Guillette L.J.Jr."/>
            <person name="Glenn T.C."/>
            <person name="Green R.E."/>
            <person name="Ray D.A."/>
        </authorList>
    </citation>
    <scope>NUCLEOTIDE SEQUENCE [LARGE SCALE GENOMIC DNA]</scope>
    <source>
        <strain evidence="4">KSC_2009_1</strain>
    </source>
</reference>
<evidence type="ECO:0000313" key="4">
    <source>
        <dbReference type="EMBL" id="KYO22641.1"/>
    </source>
</evidence>
<dbReference type="Proteomes" id="UP000050525">
    <property type="component" value="Unassembled WGS sequence"/>
</dbReference>
<evidence type="ECO:0000313" key="5">
    <source>
        <dbReference type="Proteomes" id="UP000050525"/>
    </source>
</evidence>
<sequence>MGFSNYVRAVDGTHILILCPAHAAQAFINCKGYFSVILIGIINHHSHFIHIFTSWVGSTYEVNIICNSLLPVLMEDRCYTPGVPNFIIGDAMILPSFIEDPSYPFLSWWMKSYGLQLDRQKEHFKYYLRRCHMKIQCIFSCLRVC</sequence>
<dbReference type="InterPro" id="IPR027806">
    <property type="entry name" value="HARBI1_dom"/>
</dbReference>
<accession>A0A151MDQ2</accession>
<keyword evidence="5" id="KW-1185">Reference proteome</keyword>
<evidence type="ECO:0000256" key="2">
    <source>
        <dbReference type="ARBA" id="ARBA00022723"/>
    </source>
</evidence>
<dbReference type="EMBL" id="AKHW03006231">
    <property type="protein sequence ID" value="KYO22641.1"/>
    <property type="molecule type" value="Genomic_DNA"/>
</dbReference>
<dbReference type="Pfam" id="PF13359">
    <property type="entry name" value="DDE_Tnp_4"/>
    <property type="match status" value="1"/>
</dbReference>
<organism evidence="4 5">
    <name type="scientific">Alligator mississippiensis</name>
    <name type="common">American alligator</name>
    <dbReference type="NCBI Taxonomy" id="8496"/>
    <lineage>
        <taxon>Eukaryota</taxon>
        <taxon>Metazoa</taxon>
        <taxon>Chordata</taxon>
        <taxon>Craniata</taxon>
        <taxon>Vertebrata</taxon>
        <taxon>Euteleostomi</taxon>
        <taxon>Archelosauria</taxon>
        <taxon>Archosauria</taxon>
        <taxon>Crocodylia</taxon>
        <taxon>Alligatoridae</taxon>
        <taxon>Alligatorinae</taxon>
        <taxon>Alligator</taxon>
    </lineage>
</organism>
<gene>
    <name evidence="4" type="ORF">Y1Q_0003157</name>
</gene>
<evidence type="ECO:0000256" key="1">
    <source>
        <dbReference type="ARBA" id="ARBA00001968"/>
    </source>
</evidence>